<keyword evidence="3" id="KW-1185">Reference proteome</keyword>
<gene>
    <name evidence="2" type="ORF">CTE05_23190</name>
</gene>
<dbReference type="InterPro" id="IPR036390">
    <property type="entry name" value="WH_DNA-bd_sf"/>
</dbReference>
<proteinExistence type="predicted"/>
<evidence type="ECO:0000313" key="2">
    <source>
        <dbReference type="EMBL" id="GEL98772.1"/>
    </source>
</evidence>
<dbReference type="InterPro" id="IPR036388">
    <property type="entry name" value="WH-like_DNA-bd_sf"/>
</dbReference>
<dbReference type="InterPro" id="IPR039422">
    <property type="entry name" value="MarR/SlyA-like"/>
</dbReference>
<dbReference type="PRINTS" id="PR00598">
    <property type="entry name" value="HTHMARR"/>
</dbReference>
<comment type="caution">
    <text evidence="2">The sequence shown here is derived from an EMBL/GenBank/DDBJ whole genome shotgun (WGS) entry which is preliminary data.</text>
</comment>
<dbReference type="Proteomes" id="UP000321049">
    <property type="component" value="Unassembled WGS sequence"/>
</dbReference>
<dbReference type="GO" id="GO:0006950">
    <property type="term" value="P:response to stress"/>
    <property type="evidence" value="ECO:0007669"/>
    <property type="project" value="TreeGrafter"/>
</dbReference>
<evidence type="ECO:0000313" key="3">
    <source>
        <dbReference type="Proteomes" id="UP000321049"/>
    </source>
</evidence>
<dbReference type="PROSITE" id="PS50995">
    <property type="entry name" value="HTH_MARR_2"/>
    <property type="match status" value="1"/>
</dbReference>
<organism evidence="2 3">
    <name type="scientific">Cellulomonas terrae</name>
    <dbReference type="NCBI Taxonomy" id="311234"/>
    <lineage>
        <taxon>Bacteria</taxon>
        <taxon>Bacillati</taxon>
        <taxon>Actinomycetota</taxon>
        <taxon>Actinomycetes</taxon>
        <taxon>Micrococcales</taxon>
        <taxon>Cellulomonadaceae</taxon>
        <taxon>Cellulomonas</taxon>
    </lineage>
</organism>
<feature type="domain" description="HTH marR-type" evidence="1">
    <location>
        <begin position="11"/>
        <end position="147"/>
    </location>
</feature>
<accession>A0A511JL86</accession>
<dbReference type="AlphaFoldDB" id="A0A511JL86"/>
<dbReference type="SUPFAM" id="SSF46785">
    <property type="entry name" value="Winged helix' DNA-binding domain"/>
    <property type="match status" value="1"/>
</dbReference>
<evidence type="ECO:0000259" key="1">
    <source>
        <dbReference type="PROSITE" id="PS50995"/>
    </source>
</evidence>
<reference evidence="2 3" key="1">
    <citation type="submission" date="2019-07" db="EMBL/GenBank/DDBJ databases">
        <title>Whole genome shotgun sequence of Cellulomonas terrae NBRC 100819.</title>
        <authorList>
            <person name="Hosoyama A."/>
            <person name="Uohara A."/>
            <person name="Ohji S."/>
            <person name="Ichikawa N."/>
        </authorList>
    </citation>
    <scope>NUCLEOTIDE SEQUENCE [LARGE SCALE GENOMIC DNA]</scope>
    <source>
        <strain evidence="2 3">NBRC 100819</strain>
    </source>
</reference>
<dbReference type="InterPro" id="IPR000835">
    <property type="entry name" value="HTH_MarR-typ"/>
</dbReference>
<dbReference type="PANTHER" id="PTHR33164">
    <property type="entry name" value="TRANSCRIPTIONAL REGULATOR, MARR FAMILY"/>
    <property type="match status" value="1"/>
</dbReference>
<dbReference type="OrthoDB" id="8635520at2"/>
<dbReference type="Gene3D" id="1.10.10.10">
    <property type="entry name" value="Winged helix-like DNA-binding domain superfamily/Winged helix DNA-binding domain"/>
    <property type="match status" value="1"/>
</dbReference>
<dbReference type="Pfam" id="PF12802">
    <property type="entry name" value="MarR_2"/>
    <property type="match status" value="1"/>
</dbReference>
<sequence length="163" mass="17951">MTDTRWLTADELRAWKRLIAVVELLPGTLESQLQRDSGLSHFEYFTLAMLSEAPDRTLRMTALATHTNATLARLSHVVSRLEKRGLVRREVCAQDRRATNAVLTAAGWTAVVAAAPGHVRTVRETVIDPLTAADVADLDRIMGRILDVLDPTHVMVDAPGTDD</sequence>
<dbReference type="RefSeq" id="WP_146846280.1">
    <property type="nucleotide sequence ID" value="NZ_BJWH01000011.1"/>
</dbReference>
<protein>
    <submittedName>
        <fullName evidence="2">MarR family transcriptional regulator</fullName>
    </submittedName>
</protein>
<dbReference type="SMART" id="SM00347">
    <property type="entry name" value="HTH_MARR"/>
    <property type="match status" value="1"/>
</dbReference>
<name>A0A511JL86_9CELL</name>
<dbReference type="PANTHER" id="PTHR33164:SF99">
    <property type="entry name" value="MARR FAMILY REGULATORY PROTEIN"/>
    <property type="match status" value="1"/>
</dbReference>
<dbReference type="EMBL" id="BJWH01000011">
    <property type="protein sequence ID" value="GEL98772.1"/>
    <property type="molecule type" value="Genomic_DNA"/>
</dbReference>
<dbReference type="GO" id="GO:0003700">
    <property type="term" value="F:DNA-binding transcription factor activity"/>
    <property type="evidence" value="ECO:0007669"/>
    <property type="project" value="InterPro"/>
</dbReference>